<dbReference type="AlphaFoldDB" id="A0A6J2PER9"/>
<feature type="region of interest" description="Disordered" evidence="1">
    <location>
        <begin position="194"/>
        <end position="213"/>
    </location>
</feature>
<dbReference type="GeneID" id="115005927"/>
<name>A0A6J2PER9_COTGO</name>
<dbReference type="Proteomes" id="UP000504630">
    <property type="component" value="Unplaced"/>
</dbReference>
<feature type="region of interest" description="Disordered" evidence="1">
    <location>
        <begin position="71"/>
        <end position="165"/>
    </location>
</feature>
<feature type="compositionally biased region" description="Low complexity" evidence="1">
    <location>
        <begin position="120"/>
        <end position="132"/>
    </location>
</feature>
<keyword evidence="2" id="KW-1185">Reference proteome</keyword>
<feature type="compositionally biased region" description="Low complexity" evidence="1">
    <location>
        <begin position="72"/>
        <end position="84"/>
    </location>
</feature>
<feature type="compositionally biased region" description="Low complexity" evidence="1">
    <location>
        <begin position="144"/>
        <end position="165"/>
    </location>
</feature>
<dbReference type="RefSeq" id="XP_029283766.1">
    <property type="nucleotide sequence ID" value="XM_029427906.1"/>
</dbReference>
<protein>
    <submittedName>
        <fullName evidence="3">Uncharacterized protein LOC115005927 isoform X4</fullName>
    </submittedName>
</protein>
<evidence type="ECO:0000256" key="1">
    <source>
        <dbReference type="SAM" id="MobiDB-lite"/>
    </source>
</evidence>
<proteinExistence type="predicted"/>
<gene>
    <name evidence="3" type="primary">LOC115005927</name>
</gene>
<feature type="compositionally biased region" description="Low complexity" evidence="1">
    <location>
        <begin position="96"/>
        <end position="108"/>
    </location>
</feature>
<feature type="region of interest" description="Disordered" evidence="1">
    <location>
        <begin position="1"/>
        <end position="31"/>
    </location>
</feature>
<organism evidence="2 3">
    <name type="scientific">Cottoperca gobio</name>
    <name type="common">Frogmouth</name>
    <name type="synonym">Aphritis gobio</name>
    <dbReference type="NCBI Taxonomy" id="56716"/>
    <lineage>
        <taxon>Eukaryota</taxon>
        <taxon>Metazoa</taxon>
        <taxon>Chordata</taxon>
        <taxon>Craniata</taxon>
        <taxon>Vertebrata</taxon>
        <taxon>Euteleostomi</taxon>
        <taxon>Actinopterygii</taxon>
        <taxon>Neopterygii</taxon>
        <taxon>Teleostei</taxon>
        <taxon>Neoteleostei</taxon>
        <taxon>Acanthomorphata</taxon>
        <taxon>Eupercaria</taxon>
        <taxon>Perciformes</taxon>
        <taxon>Notothenioidei</taxon>
        <taxon>Bovichtidae</taxon>
        <taxon>Cottoperca</taxon>
    </lineage>
</organism>
<reference evidence="3" key="1">
    <citation type="submission" date="2025-08" db="UniProtKB">
        <authorList>
            <consortium name="RefSeq"/>
        </authorList>
    </citation>
    <scope>IDENTIFICATION</scope>
</reference>
<sequence length="213" mass="23131">MNRTHGEPEEGASLGATGYDADTEDTHDADTKDTHDACVLCIRCVLCLRYLHHYLFNETDGTKDEDILDGEQAASQQAASPQPSDELGGADDETEPAASQEAASPQPSDELGGADDETEPAASQEAASPQPSDELGGADDETEPAASQEAASPQPSDELGGMMMKQNQLHLKKLHLHNRQTSWEWMMMKQEKHILPPKTPLVRRKQSDRKAQA</sequence>
<evidence type="ECO:0000313" key="2">
    <source>
        <dbReference type="Proteomes" id="UP000504630"/>
    </source>
</evidence>
<accession>A0A6J2PER9</accession>
<evidence type="ECO:0000313" key="3">
    <source>
        <dbReference type="RefSeq" id="XP_029283766.1"/>
    </source>
</evidence>